<gene>
    <name evidence="2" type="ORF">GCM10023323_10130</name>
</gene>
<proteinExistence type="predicted"/>
<name>A0ABP9T021_9ACTN</name>
<sequence length="159" mass="17503">MKKINVGRTAAIAATLLALTSVSACSDGDDFMDYDAAANEYKEAAAELNLPKGAEGFPGLPKPAEATQYQKGVGLVQAQYHWQCTWEKEWLTSQEEGGTRADTALAELEKAPKMKYMSKEHLDDQGRSDFLAYLDRAKLGDPSGFQMDYTANCQRPEQN</sequence>
<protein>
    <recommendedName>
        <fullName evidence="4">Lipoprotein</fullName>
    </recommendedName>
</protein>
<comment type="caution">
    <text evidence="2">The sequence shown here is derived from an EMBL/GenBank/DDBJ whole genome shotgun (WGS) entry which is preliminary data.</text>
</comment>
<dbReference type="Proteomes" id="UP001499878">
    <property type="component" value="Unassembled WGS sequence"/>
</dbReference>
<accession>A0ABP9T021</accession>
<keyword evidence="1" id="KW-0732">Signal</keyword>
<keyword evidence="3" id="KW-1185">Reference proteome</keyword>
<reference evidence="3" key="1">
    <citation type="journal article" date="2019" name="Int. J. Syst. Evol. Microbiol.">
        <title>The Global Catalogue of Microorganisms (GCM) 10K type strain sequencing project: providing services to taxonomists for standard genome sequencing and annotation.</title>
        <authorList>
            <consortium name="The Broad Institute Genomics Platform"/>
            <consortium name="The Broad Institute Genome Sequencing Center for Infectious Disease"/>
            <person name="Wu L."/>
            <person name="Ma J."/>
        </authorList>
    </citation>
    <scope>NUCLEOTIDE SEQUENCE [LARGE SCALE GENOMIC DNA]</scope>
    <source>
        <strain evidence="3">JCM 18306</strain>
    </source>
</reference>
<evidence type="ECO:0000256" key="1">
    <source>
        <dbReference type="SAM" id="SignalP"/>
    </source>
</evidence>
<organism evidence="2 3">
    <name type="scientific">Streptomyces thinghirensis</name>
    <dbReference type="NCBI Taxonomy" id="551547"/>
    <lineage>
        <taxon>Bacteria</taxon>
        <taxon>Bacillati</taxon>
        <taxon>Actinomycetota</taxon>
        <taxon>Actinomycetes</taxon>
        <taxon>Kitasatosporales</taxon>
        <taxon>Streptomycetaceae</taxon>
        <taxon>Streptomyces</taxon>
    </lineage>
</organism>
<dbReference type="PROSITE" id="PS51257">
    <property type="entry name" value="PROKAR_LIPOPROTEIN"/>
    <property type="match status" value="1"/>
</dbReference>
<evidence type="ECO:0000313" key="2">
    <source>
        <dbReference type="EMBL" id="GAA5204924.1"/>
    </source>
</evidence>
<feature type="signal peptide" evidence="1">
    <location>
        <begin position="1"/>
        <end position="26"/>
    </location>
</feature>
<feature type="chain" id="PRO_5045196320" description="Lipoprotein" evidence="1">
    <location>
        <begin position="27"/>
        <end position="159"/>
    </location>
</feature>
<evidence type="ECO:0008006" key="4">
    <source>
        <dbReference type="Google" id="ProtNLM"/>
    </source>
</evidence>
<evidence type="ECO:0000313" key="3">
    <source>
        <dbReference type="Proteomes" id="UP001499878"/>
    </source>
</evidence>
<dbReference type="EMBL" id="BAABJR010000002">
    <property type="protein sequence ID" value="GAA5204924.1"/>
    <property type="molecule type" value="Genomic_DNA"/>
</dbReference>